<name>A0A0V0TD05_9BILA</name>
<gene>
    <name evidence="1" type="ORF">T05_3432</name>
</gene>
<keyword evidence="2" id="KW-1185">Reference proteome</keyword>
<proteinExistence type="predicted"/>
<comment type="caution">
    <text evidence="1">The sequence shown here is derived from an EMBL/GenBank/DDBJ whole genome shotgun (WGS) entry which is preliminary data.</text>
</comment>
<dbReference type="Proteomes" id="UP000055048">
    <property type="component" value="Unassembled WGS sequence"/>
</dbReference>
<sequence>MHATILCTIDIKDGDAQLKDYYSALCHGRSRAPPYFAVNKTCLLEASNTVKFQKDTVKALIFLGRLNMFKKYIENYPRRIDKA</sequence>
<protein>
    <submittedName>
        <fullName evidence="1">Uncharacterized protein</fullName>
    </submittedName>
</protein>
<dbReference type="EMBL" id="JYDJ01000362">
    <property type="protein sequence ID" value="KRX36471.1"/>
    <property type="molecule type" value="Genomic_DNA"/>
</dbReference>
<evidence type="ECO:0000313" key="2">
    <source>
        <dbReference type="Proteomes" id="UP000055048"/>
    </source>
</evidence>
<dbReference type="AlphaFoldDB" id="A0A0V0TD05"/>
<reference evidence="1 2" key="1">
    <citation type="submission" date="2015-01" db="EMBL/GenBank/DDBJ databases">
        <title>Evolution of Trichinella species and genotypes.</title>
        <authorList>
            <person name="Korhonen P.K."/>
            <person name="Edoardo P."/>
            <person name="Giuseppe L.R."/>
            <person name="Gasser R.B."/>
        </authorList>
    </citation>
    <scope>NUCLEOTIDE SEQUENCE [LARGE SCALE GENOMIC DNA]</scope>
    <source>
        <strain evidence="1">ISS417</strain>
    </source>
</reference>
<organism evidence="1 2">
    <name type="scientific">Trichinella murrelli</name>
    <dbReference type="NCBI Taxonomy" id="144512"/>
    <lineage>
        <taxon>Eukaryota</taxon>
        <taxon>Metazoa</taxon>
        <taxon>Ecdysozoa</taxon>
        <taxon>Nematoda</taxon>
        <taxon>Enoplea</taxon>
        <taxon>Dorylaimia</taxon>
        <taxon>Trichinellida</taxon>
        <taxon>Trichinellidae</taxon>
        <taxon>Trichinella</taxon>
    </lineage>
</organism>
<accession>A0A0V0TD05</accession>
<evidence type="ECO:0000313" key="1">
    <source>
        <dbReference type="EMBL" id="KRX36471.1"/>
    </source>
</evidence>